<accession>A0A1S2LIC2</accession>
<dbReference type="Pfam" id="PF07486">
    <property type="entry name" value="Hydrolase_2"/>
    <property type="match status" value="1"/>
</dbReference>
<dbReference type="InterPro" id="IPR036779">
    <property type="entry name" value="LysM_dom_sf"/>
</dbReference>
<feature type="signal peptide" evidence="1">
    <location>
        <begin position="1"/>
        <end position="24"/>
    </location>
</feature>
<dbReference type="CDD" id="cd00118">
    <property type="entry name" value="LysM"/>
    <property type="match status" value="1"/>
</dbReference>
<dbReference type="Gene3D" id="6.20.240.60">
    <property type="match status" value="1"/>
</dbReference>
<evidence type="ECO:0000313" key="3">
    <source>
        <dbReference type="EMBL" id="OIJ12151.1"/>
    </source>
</evidence>
<dbReference type="PROSITE" id="PS51782">
    <property type="entry name" value="LYSM"/>
    <property type="match status" value="1"/>
</dbReference>
<sequence>MRKLIMTFTLATSLFFIGGQSADASTMHSVKSGDTLWLLATHYGVSVNAIKTANNKTGDTIFVGERLTIPSSVTAAEKRLMAQLVTAEAKGEPYAGQVAVATVILNRVDSSQFPNTINGVIYQPRQFTPVSTGSINQVPTASAIRAVDEAIAFRGQGRGSLFFYNPAIATNNWNATRQHTITIGNHVFAK</sequence>
<dbReference type="EMBL" id="CP063356">
    <property type="protein sequence ID" value="QOY35609.1"/>
    <property type="molecule type" value="Genomic_DNA"/>
</dbReference>
<feature type="domain" description="LysM" evidence="2">
    <location>
        <begin position="26"/>
        <end position="69"/>
    </location>
</feature>
<dbReference type="Gene3D" id="1.10.10.2520">
    <property type="entry name" value="Cell wall hydrolase SleB, domain 1"/>
    <property type="match status" value="1"/>
</dbReference>
<reference evidence="4 5" key="2">
    <citation type="journal article" date="2017" name="Genome Announc.">
        <title>Draft Genome Sequences of Four Alkaliphilic Bacteria Belonging to the Anaerobacillus Genus.</title>
        <authorList>
            <person name="Bassil N.M."/>
            <person name="Lloyd J.R."/>
        </authorList>
    </citation>
    <scope>NUCLEOTIDE SEQUENCE [LARGE SCALE GENOMIC DNA]</scope>
    <source>
        <strain evidence="4 5">NB2006</strain>
    </source>
</reference>
<reference evidence="4" key="4">
    <citation type="submission" date="2020-10" db="EMBL/GenBank/DDBJ databases">
        <authorList>
            <person name="Bassil N.M."/>
            <person name="Lloyd J.R."/>
        </authorList>
    </citation>
    <scope>NUCLEOTIDE SEQUENCE</scope>
    <source>
        <strain evidence="4">NB2006</strain>
    </source>
</reference>
<dbReference type="PANTHER" id="PTHR33734">
    <property type="entry name" value="LYSM DOMAIN-CONTAINING GPI-ANCHORED PROTEIN 2"/>
    <property type="match status" value="1"/>
</dbReference>
<dbReference type="SMART" id="SM00257">
    <property type="entry name" value="LysM"/>
    <property type="match status" value="1"/>
</dbReference>
<dbReference type="AlphaFoldDB" id="A0A1S2LIC2"/>
<dbReference type="OrthoDB" id="9785345at2"/>
<feature type="chain" id="PRO_5033281797" evidence="1">
    <location>
        <begin position="25"/>
        <end position="190"/>
    </location>
</feature>
<keyword evidence="4" id="KW-0378">Hydrolase</keyword>
<proteinExistence type="predicted"/>
<dbReference type="InterPro" id="IPR011105">
    <property type="entry name" value="Cell_wall_hydrolase_SleB"/>
</dbReference>
<dbReference type="Gene3D" id="3.10.350.10">
    <property type="entry name" value="LysM domain"/>
    <property type="match status" value="1"/>
</dbReference>
<protein>
    <submittedName>
        <fullName evidence="4">Cell wall hydrolase</fullName>
    </submittedName>
    <submittedName>
        <fullName evidence="3">Peptidoglycan-binding protein</fullName>
    </submittedName>
</protein>
<reference evidence="4 5" key="3">
    <citation type="journal article" date="2019" name="Int. J. Syst. Evol. Microbiol.">
        <title>Anaerobacillus isosaccharinicus sp. nov., an alkaliphilic bacterium which degrades isosaccharinic acid.</title>
        <authorList>
            <person name="Bassil N.M."/>
            <person name="Lloyd J.R."/>
        </authorList>
    </citation>
    <scope>NUCLEOTIDE SEQUENCE [LARGE SCALE GENOMIC DNA]</scope>
    <source>
        <strain evidence="4 5">NB2006</strain>
    </source>
</reference>
<evidence type="ECO:0000313" key="4">
    <source>
        <dbReference type="EMBL" id="QOY35609.1"/>
    </source>
</evidence>
<dbReference type="Proteomes" id="UP000180175">
    <property type="component" value="Chromosome"/>
</dbReference>
<dbReference type="KEGG" id="aia:AWH56_023530"/>
<dbReference type="GO" id="GO:0016787">
    <property type="term" value="F:hydrolase activity"/>
    <property type="evidence" value="ECO:0007669"/>
    <property type="project" value="UniProtKB-KW"/>
</dbReference>
<reference evidence="3 5" key="1">
    <citation type="submission" date="2016-10" db="EMBL/GenBank/DDBJ databases">
        <title>Draft genome sequences of four alkaliphilic bacteria belonging to the Anaerobacillus genus.</title>
        <authorList>
            <person name="Bassil N.M."/>
            <person name="Lloyd J.R."/>
        </authorList>
    </citation>
    <scope>NUCLEOTIDE SEQUENCE [LARGE SCALE GENOMIC DNA]</scope>
    <source>
        <strain evidence="3 5">NB2006</strain>
    </source>
</reference>
<dbReference type="EMBL" id="LQXD01000129">
    <property type="protein sequence ID" value="OIJ12151.1"/>
    <property type="molecule type" value="Genomic_DNA"/>
</dbReference>
<dbReference type="SUPFAM" id="SSF54106">
    <property type="entry name" value="LysM domain"/>
    <property type="match status" value="1"/>
</dbReference>
<dbReference type="Pfam" id="PF01476">
    <property type="entry name" value="LysM"/>
    <property type="match status" value="1"/>
</dbReference>
<evidence type="ECO:0000256" key="1">
    <source>
        <dbReference type="SAM" id="SignalP"/>
    </source>
</evidence>
<dbReference type="RefSeq" id="WP_071317728.1">
    <property type="nucleotide sequence ID" value="NZ_CP063356.2"/>
</dbReference>
<organism evidence="3 5">
    <name type="scientific">Anaerobacillus isosaccharinicus</name>
    <dbReference type="NCBI Taxonomy" id="1532552"/>
    <lineage>
        <taxon>Bacteria</taxon>
        <taxon>Bacillati</taxon>
        <taxon>Bacillota</taxon>
        <taxon>Bacilli</taxon>
        <taxon>Bacillales</taxon>
        <taxon>Bacillaceae</taxon>
        <taxon>Anaerobacillus</taxon>
    </lineage>
</organism>
<evidence type="ECO:0000259" key="2">
    <source>
        <dbReference type="PROSITE" id="PS51782"/>
    </source>
</evidence>
<gene>
    <name evidence="4" type="ORF">AWH56_023530</name>
    <name evidence="3" type="ORF">AWH56_14355</name>
</gene>
<name>A0A1S2LIC2_9BACI</name>
<evidence type="ECO:0000313" key="5">
    <source>
        <dbReference type="Proteomes" id="UP000180175"/>
    </source>
</evidence>
<dbReference type="InterPro" id="IPR018392">
    <property type="entry name" value="LysM"/>
</dbReference>
<dbReference type="InterPro" id="IPR042047">
    <property type="entry name" value="SleB_dom1"/>
</dbReference>
<dbReference type="PANTHER" id="PTHR33734:SF26">
    <property type="entry name" value="LYSM DOMAIN-CONTAINING PROTEIN"/>
    <property type="match status" value="1"/>
</dbReference>
<keyword evidence="5" id="KW-1185">Reference proteome</keyword>
<keyword evidence="1" id="KW-0732">Signal</keyword>